<proteinExistence type="predicted"/>
<reference evidence="2 3" key="1">
    <citation type="submission" date="2018-03" db="EMBL/GenBank/DDBJ databases">
        <title>Comparative genomics illustrates the genes involved in a hyperalkaliphilic mechanisms of Serpentinomonas isolated from highly-alkaline calcium-rich serpentinized springs.</title>
        <authorList>
            <person name="Suzuki S."/>
            <person name="Ishii S."/>
            <person name="Walworth N."/>
            <person name="Bird L."/>
            <person name="Kuenen J.G."/>
            <person name="Nealson K.H."/>
        </authorList>
    </citation>
    <scope>NUCLEOTIDE SEQUENCE [LARGE SCALE GENOMIC DNA]</scope>
    <source>
        <strain evidence="2 3">P1</strain>
    </source>
</reference>
<dbReference type="RefSeq" id="WP_105748501.1">
    <property type="nucleotide sequence ID" value="NZ_PVLQ01000032.1"/>
</dbReference>
<dbReference type="AlphaFoldDB" id="A0A2S9K4D8"/>
<protein>
    <submittedName>
        <fullName evidence="2">Heavy metal transport/detoxification protein</fullName>
    </submittedName>
</protein>
<dbReference type="Proteomes" id="UP000238589">
    <property type="component" value="Unassembled WGS sequence"/>
</dbReference>
<dbReference type="GO" id="GO:0046872">
    <property type="term" value="F:metal ion binding"/>
    <property type="evidence" value="ECO:0007669"/>
    <property type="project" value="InterPro"/>
</dbReference>
<name>A0A2S9K4D8_9BURK</name>
<dbReference type="EMBL" id="PVLQ01000032">
    <property type="protein sequence ID" value="PRD65242.1"/>
    <property type="molecule type" value="Genomic_DNA"/>
</dbReference>
<evidence type="ECO:0000259" key="1">
    <source>
        <dbReference type="PROSITE" id="PS50846"/>
    </source>
</evidence>
<dbReference type="CDD" id="cd00371">
    <property type="entry name" value="HMA"/>
    <property type="match status" value="1"/>
</dbReference>
<dbReference type="SUPFAM" id="SSF55008">
    <property type="entry name" value="HMA, heavy metal-associated domain"/>
    <property type="match status" value="1"/>
</dbReference>
<dbReference type="PROSITE" id="PS50846">
    <property type="entry name" value="HMA_2"/>
    <property type="match status" value="1"/>
</dbReference>
<evidence type="ECO:0000313" key="3">
    <source>
        <dbReference type="Proteomes" id="UP000238589"/>
    </source>
</evidence>
<accession>A0A2S9K4D8</accession>
<dbReference type="InterPro" id="IPR006121">
    <property type="entry name" value="HMA_dom"/>
</dbReference>
<organism evidence="2 3">
    <name type="scientific">Malikia granosa</name>
    <dbReference type="NCBI Taxonomy" id="263067"/>
    <lineage>
        <taxon>Bacteria</taxon>
        <taxon>Pseudomonadati</taxon>
        <taxon>Pseudomonadota</taxon>
        <taxon>Betaproteobacteria</taxon>
        <taxon>Burkholderiales</taxon>
        <taxon>Comamonadaceae</taxon>
        <taxon>Malikia</taxon>
    </lineage>
</organism>
<feature type="domain" description="HMA" evidence="1">
    <location>
        <begin position="1"/>
        <end position="64"/>
    </location>
</feature>
<keyword evidence="3" id="KW-1185">Reference proteome</keyword>
<dbReference type="InterPro" id="IPR036163">
    <property type="entry name" value="HMA_dom_sf"/>
</dbReference>
<dbReference type="Gene3D" id="3.30.70.100">
    <property type="match status" value="1"/>
</dbReference>
<evidence type="ECO:0000313" key="2">
    <source>
        <dbReference type="EMBL" id="PRD65242.1"/>
    </source>
</evidence>
<comment type="caution">
    <text evidence="2">The sequence shown here is derived from an EMBL/GenBank/DDBJ whole genome shotgun (WGS) entry which is preliminary data.</text>
</comment>
<dbReference type="OrthoDB" id="9813965at2"/>
<gene>
    <name evidence="2" type="ORF">C6P64_10415</name>
</gene>
<dbReference type="Pfam" id="PF00403">
    <property type="entry name" value="HMA"/>
    <property type="match status" value="1"/>
</dbReference>
<sequence length="65" mass="7182">MQQIFTVTGMTCGHCEKAVLQAIRALDPQAQVHIDRSQNRVEVESTEPREKLAGAIAEEGYQVQA</sequence>